<sequence length="48" mass="5715">MLNWFWWGGGTENKGIWWLSWERMAYPKEMGGMGGMGFRNLHLFNMAM</sequence>
<evidence type="ECO:0000313" key="1">
    <source>
        <dbReference type="EMBL" id="MCI66304.1"/>
    </source>
</evidence>
<proteinExistence type="predicted"/>
<dbReference type="EMBL" id="LXQA010692925">
    <property type="protein sequence ID" value="MCI66304.1"/>
    <property type="molecule type" value="Genomic_DNA"/>
</dbReference>
<feature type="non-terminal residue" evidence="1">
    <location>
        <position position="48"/>
    </location>
</feature>
<keyword evidence="2" id="KW-1185">Reference proteome</keyword>
<evidence type="ECO:0000313" key="2">
    <source>
        <dbReference type="Proteomes" id="UP000265520"/>
    </source>
</evidence>
<keyword evidence="1" id="KW-0548">Nucleotidyltransferase</keyword>
<protein>
    <submittedName>
        <fullName evidence="1">RNA-directed DNA polymerase (Reverse transcriptase)</fullName>
    </submittedName>
</protein>
<keyword evidence="1" id="KW-0695">RNA-directed DNA polymerase</keyword>
<keyword evidence="1" id="KW-0808">Transferase</keyword>
<name>A0A392U0T9_9FABA</name>
<dbReference type="GO" id="GO:0003964">
    <property type="term" value="F:RNA-directed DNA polymerase activity"/>
    <property type="evidence" value="ECO:0007669"/>
    <property type="project" value="UniProtKB-KW"/>
</dbReference>
<dbReference type="AlphaFoldDB" id="A0A392U0T9"/>
<reference evidence="1 2" key="1">
    <citation type="journal article" date="2018" name="Front. Plant Sci.">
        <title>Red Clover (Trifolium pratense) and Zigzag Clover (T. medium) - A Picture of Genomic Similarities and Differences.</title>
        <authorList>
            <person name="Dluhosova J."/>
            <person name="Istvanek J."/>
            <person name="Nedelnik J."/>
            <person name="Repkova J."/>
        </authorList>
    </citation>
    <scope>NUCLEOTIDE SEQUENCE [LARGE SCALE GENOMIC DNA]</scope>
    <source>
        <strain evidence="2">cv. 10/8</strain>
        <tissue evidence="1">Leaf</tissue>
    </source>
</reference>
<accession>A0A392U0T9</accession>
<organism evidence="1 2">
    <name type="scientific">Trifolium medium</name>
    <dbReference type="NCBI Taxonomy" id="97028"/>
    <lineage>
        <taxon>Eukaryota</taxon>
        <taxon>Viridiplantae</taxon>
        <taxon>Streptophyta</taxon>
        <taxon>Embryophyta</taxon>
        <taxon>Tracheophyta</taxon>
        <taxon>Spermatophyta</taxon>
        <taxon>Magnoliopsida</taxon>
        <taxon>eudicotyledons</taxon>
        <taxon>Gunneridae</taxon>
        <taxon>Pentapetalae</taxon>
        <taxon>rosids</taxon>
        <taxon>fabids</taxon>
        <taxon>Fabales</taxon>
        <taxon>Fabaceae</taxon>
        <taxon>Papilionoideae</taxon>
        <taxon>50 kb inversion clade</taxon>
        <taxon>NPAAA clade</taxon>
        <taxon>Hologalegina</taxon>
        <taxon>IRL clade</taxon>
        <taxon>Trifolieae</taxon>
        <taxon>Trifolium</taxon>
    </lineage>
</organism>
<comment type="caution">
    <text evidence="1">The sequence shown here is derived from an EMBL/GenBank/DDBJ whole genome shotgun (WGS) entry which is preliminary data.</text>
</comment>
<dbReference type="Proteomes" id="UP000265520">
    <property type="component" value="Unassembled WGS sequence"/>
</dbReference>